<sequence>MKEVEEARSFADGGRTGGPMNRLHVQSDRKTEENEKEKGRKKEKTNTRPRKHEKK</sequence>
<organism evidence="2 3">
    <name type="scientific">Arthrobotrys musiformis</name>
    <dbReference type="NCBI Taxonomy" id="47236"/>
    <lineage>
        <taxon>Eukaryota</taxon>
        <taxon>Fungi</taxon>
        <taxon>Dikarya</taxon>
        <taxon>Ascomycota</taxon>
        <taxon>Pezizomycotina</taxon>
        <taxon>Orbiliomycetes</taxon>
        <taxon>Orbiliales</taxon>
        <taxon>Orbiliaceae</taxon>
        <taxon>Arthrobotrys</taxon>
    </lineage>
</organism>
<keyword evidence="3" id="KW-1185">Reference proteome</keyword>
<accession>A0AAV9WHN5</accession>
<proteinExistence type="predicted"/>
<evidence type="ECO:0000256" key="1">
    <source>
        <dbReference type="SAM" id="MobiDB-lite"/>
    </source>
</evidence>
<protein>
    <submittedName>
        <fullName evidence="2">Uncharacterized protein</fullName>
    </submittedName>
</protein>
<evidence type="ECO:0000313" key="2">
    <source>
        <dbReference type="EMBL" id="KAK6505697.1"/>
    </source>
</evidence>
<comment type="caution">
    <text evidence="2">The sequence shown here is derived from an EMBL/GenBank/DDBJ whole genome shotgun (WGS) entry which is preliminary data.</text>
</comment>
<name>A0AAV9WHN5_9PEZI</name>
<dbReference type="Proteomes" id="UP001370758">
    <property type="component" value="Unassembled WGS sequence"/>
</dbReference>
<reference evidence="2 3" key="1">
    <citation type="submission" date="2023-08" db="EMBL/GenBank/DDBJ databases">
        <authorList>
            <person name="Palmer J.M."/>
        </authorList>
    </citation>
    <scope>NUCLEOTIDE SEQUENCE [LARGE SCALE GENOMIC DNA]</scope>
    <source>
        <strain evidence="2 3">TWF481</strain>
    </source>
</reference>
<feature type="region of interest" description="Disordered" evidence="1">
    <location>
        <begin position="1"/>
        <end position="55"/>
    </location>
</feature>
<dbReference type="AlphaFoldDB" id="A0AAV9WHN5"/>
<feature type="compositionally biased region" description="Basic and acidic residues" evidence="1">
    <location>
        <begin position="25"/>
        <end position="46"/>
    </location>
</feature>
<evidence type="ECO:0000313" key="3">
    <source>
        <dbReference type="Proteomes" id="UP001370758"/>
    </source>
</evidence>
<dbReference type="EMBL" id="JAVHJL010000004">
    <property type="protein sequence ID" value="KAK6505697.1"/>
    <property type="molecule type" value="Genomic_DNA"/>
</dbReference>
<gene>
    <name evidence="2" type="ORF">TWF481_007589</name>
</gene>